<feature type="domain" description="VWFA" evidence="2">
    <location>
        <begin position="35"/>
        <end position="215"/>
    </location>
</feature>
<accession>A0A7I8W4P2</accession>
<feature type="chain" id="PRO_5029643990" evidence="1">
    <location>
        <begin position="27"/>
        <end position="343"/>
    </location>
</feature>
<keyword evidence="1" id="KW-0732">Signal</keyword>
<evidence type="ECO:0000313" key="4">
    <source>
        <dbReference type="Proteomes" id="UP000549394"/>
    </source>
</evidence>
<dbReference type="SUPFAM" id="SSF53300">
    <property type="entry name" value="vWA-like"/>
    <property type="match status" value="1"/>
</dbReference>
<organism evidence="3 4">
    <name type="scientific">Dimorphilus gyrociliatus</name>
    <dbReference type="NCBI Taxonomy" id="2664684"/>
    <lineage>
        <taxon>Eukaryota</taxon>
        <taxon>Metazoa</taxon>
        <taxon>Spiralia</taxon>
        <taxon>Lophotrochozoa</taxon>
        <taxon>Annelida</taxon>
        <taxon>Polychaeta</taxon>
        <taxon>Polychaeta incertae sedis</taxon>
        <taxon>Dinophilidae</taxon>
        <taxon>Dimorphilus</taxon>
    </lineage>
</organism>
<reference evidence="3 4" key="1">
    <citation type="submission" date="2020-08" db="EMBL/GenBank/DDBJ databases">
        <authorList>
            <person name="Hejnol A."/>
        </authorList>
    </citation>
    <scope>NUCLEOTIDE SEQUENCE [LARGE SCALE GENOMIC DNA]</scope>
</reference>
<dbReference type="Pfam" id="PF00092">
    <property type="entry name" value="VWA"/>
    <property type="match status" value="1"/>
</dbReference>
<dbReference type="InterPro" id="IPR036465">
    <property type="entry name" value="vWFA_dom_sf"/>
</dbReference>
<dbReference type="Proteomes" id="UP000549394">
    <property type="component" value="Unassembled WGS sequence"/>
</dbReference>
<name>A0A7I8W4P2_9ANNE</name>
<protein>
    <submittedName>
        <fullName evidence="3">DgyrCDS11571</fullName>
    </submittedName>
</protein>
<gene>
    <name evidence="3" type="ORF">DGYR_LOCUS10909</name>
</gene>
<evidence type="ECO:0000259" key="2">
    <source>
        <dbReference type="PROSITE" id="PS50234"/>
    </source>
</evidence>
<dbReference type="PROSITE" id="PS50234">
    <property type="entry name" value="VWFA"/>
    <property type="match status" value="1"/>
</dbReference>
<dbReference type="InterPro" id="IPR002035">
    <property type="entry name" value="VWF_A"/>
</dbReference>
<dbReference type="EMBL" id="CAJFCJ010000019">
    <property type="protein sequence ID" value="CAD5123209.1"/>
    <property type="molecule type" value="Genomic_DNA"/>
</dbReference>
<dbReference type="AlphaFoldDB" id="A0A7I8W4P2"/>
<evidence type="ECO:0000256" key="1">
    <source>
        <dbReference type="SAM" id="SignalP"/>
    </source>
</evidence>
<keyword evidence="4" id="KW-1185">Reference proteome</keyword>
<feature type="signal peptide" evidence="1">
    <location>
        <begin position="1"/>
        <end position="26"/>
    </location>
</feature>
<dbReference type="Gene3D" id="3.40.50.410">
    <property type="entry name" value="von Willebrand factor, type A domain"/>
    <property type="match status" value="1"/>
</dbReference>
<proteinExistence type="predicted"/>
<sequence length="343" mass="38932">MTNSLSNSTIILGLVCCTLLYVPTLSKWCEDGEADMMIIVDASINGTSFQKQIDLFKSVVQHLPLISSSYKEWGRIRIGLVSYSCFSNAILRSRQGTDSKTLILALDRIKGETSIDNDCAVNVQHSIVNTALNGMDSSKLRMLVLTVLGPVLSSEKNNWILGANLFSARSEGVRIFVLSNETTKNSLKSYSSKPHRHYMSTIDNFSSLKTIYHLLTVEVIFTSDLIDKHHLHNIEKISQRLCKTQCRAKYIKDHLNSYLKSEIRPSSGQTIIFYITDRISHSLKEIGKIVKKRSKVTLVCVTLKARIKRKLRHICGVNHLYLPNLRVGHFHKHLEREKCLTHY</sequence>
<evidence type="ECO:0000313" key="3">
    <source>
        <dbReference type="EMBL" id="CAD5123209.1"/>
    </source>
</evidence>
<comment type="caution">
    <text evidence="3">The sequence shown here is derived from an EMBL/GenBank/DDBJ whole genome shotgun (WGS) entry which is preliminary data.</text>
</comment>